<dbReference type="EMBL" id="CVMT01000009">
    <property type="protein sequence ID" value="CRG91031.1"/>
    <property type="molecule type" value="Genomic_DNA"/>
</dbReference>
<reference evidence="8 9" key="1">
    <citation type="submission" date="2015-04" db="EMBL/GenBank/DDBJ databases">
        <authorList>
            <person name="Syromyatnikov M.Y."/>
            <person name="Popov V.N."/>
        </authorList>
    </citation>
    <scope>NUCLEOTIDE SEQUENCE [LARGE SCALE GENOMIC DNA]</scope>
    <source>
        <strain evidence="8">WF-38-12</strain>
    </source>
</reference>
<keyword evidence="4" id="KW-0804">Transcription</keyword>
<keyword evidence="9" id="KW-1185">Reference proteome</keyword>
<dbReference type="Pfam" id="PF00172">
    <property type="entry name" value="Zn_clus"/>
    <property type="match status" value="1"/>
</dbReference>
<evidence type="ECO:0000256" key="3">
    <source>
        <dbReference type="ARBA" id="ARBA00023125"/>
    </source>
</evidence>
<feature type="region of interest" description="Disordered" evidence="6">
    <location>
        <begin position="1"/>
        <end position="26"/>
    </location>
</feature>
<evidence type="ECO:0000313" key="9">
    <source>
        <dbReference type="Proteomes" id="UP000054383"/>
    </source>
</evidence>
<dbReference type="GO" id="GO:0000976">
    <property type="term" value="F:transcription cis-regulatory region binding"/>
    <property type="evidence" value="ECO:0007669"/>
    <property type="project" value="TreeGrafter"/>
</dbReference>
<keyword evidence="3" id="KW-0238">DNA-binding</keyword>
<keyword evidence="2" id="KW-0805">Transcription regulation</keyword>
<name>A0A0U1M7J1_TALIS</name>
<dbReference type="GO" id="GO:0005634">
    <property type="term" value="C:nucleus"/>
    <property type="evidence" value="ECO:0007669"/>
    <property type="project" value="UniProtKB-SubCell"/>
</dbReference>
<dbReference type="GO" id="GO:0000981">
    <property type="term" value="F:DNA-binding transcription factor activity, RNA polymerase II-specific"/>
    <property type="evidence" value="ECO:0007669"/>
    <property type="project" value="InterPro"/>
</dbReference>
<dbReference type="PROSITE" id="PS50048">
    <property type="entry name" value="ZN2_CY6_FUNGAL_2"/>
    <property type="match status" value="1"/>
</dbReference>
<dbReference type="SUPFAM" id="SSF57701">
    <property type="entry name" value="Zn2/Cys6 DNA-binding domain"/>
    <property type="match status" value="1"/>
</dbReference>
<evidence type="ECO:0000259" key="7">
    <source>
        <dbReference type="PROSITE" id="PS50048"/>
    </source>
</evidence>
<sequence>MTSSNAAPKRSGQACSRCRQQKMKCSGDPGPCERCARLGRECIFEPVCDTTSARLRHHQQQPLTPSDGPHSLDTLDHQHRSTSATRKRSLEAARMRGSWQGGRPRRPPPLSHGDLLPTVANPYSSVQELEICPQAWTGTGRHNASSNQHRGTSASSASLHRARHDDSTSSLLECLAEADIAVADAQELFLLFGERLSPFIPSFYATDFNSLPGEPVFALAAIYAVARYLPGSAALRGRVRSILRRLIFELLMYPAPEQSRTTAEKMQGLVIMYACCEATGPDLNEGQSLDMLTLKGITEAYAVKLKIGTGNSVDKDIFRSLSLVWVVWLYTMSHHCAIIHGCPRTLSATTELLRAKATLEQAIDHPRIRLLLGECELCLLWEKTCSIPESSPEIIYDALGQWQIEWQDFLIGGPANEYRVNIAGAAGRQLYFHFYFTRFHLLTHLVDESGELYVAVGESLDTAHDFLQWITSLSPISRDRLRYLCDFGFVLMAYVCLYVLRALRNGVVRPRCKPDFLILVHEVAALMQSFGARADTRPIVYGCALEVMCKQYQSTQVDAQSPGLGVNLQDAGDALNLSQPAEANLGLAMATDPLVDSHQSRLFPDFWTLDPDLSVFDGMMAGIPVPEES</sequence>
<evidence type="ECO:0000256" key="1">
    <source>
        <dbReference type="ARBA" id="ARBA00004123"/>
    </source>
</evidence>
<protein>
    <submittedName>
        <fullName evidence="8">Putative transcriptional regulatory protein PB1A11,04c</fullName>
    </submittedName>
</protein>
<dbReference type="PANTHER" id="PTHR31845">
    <property type="entry name" value="FINGER DOMAIN PROTEIN, PUTATIVE-RELATED"/>
    <property type="match status" value="1"/>
</dbReference>
<gene>
    <name evidence="8" type="ORF">PISL3812_08079</name>
</gene>
<proteinExistence type="predicted"/>
<evidence type="ECO:0000256" key="5">
    <source>
        <dbReference type="ARBA" id="ARBA00023242"/>
    </source>
</evidence>
<accession>A0A0U1M7J1</accession>
<feature type="region of interest" description="Disordered" evidence="6">
    <location>
        <begin position="56"/>
        <end position="114"/>
    </location>
</feature>
<dbReference type="OMA" id="VLMAYVC"/>
<evidence type="ECO:0000256" key="4">
    <source>
        <dbReference type="ARBA" id="ARBA00023163"/>
    </source>
</evidence>
<feature type="compositionally biased region" description="Polar residues" evidence="6">
    <location>
        <begin position="137"/>
        <end position="152"/>
    </location>
</feature>
<dbReference type="OrthoDB" id="4151048at2759"/>
<feature type="domain" description="Zn(2)-C6 fungal-type" evidence="7">
    <location>
        <begin position="14"/>
        <end position="44"/>
    </location>
</feature>
<dbReference type="Gene3D" id="4.10.240.10">
    <property type="entry name" value="Zn(2)-C6 fungal-type DNA-binding domain"/>
    <property type="match status" value="1"/>
</dbReference>
<dbReference type="InterPro" id="IPR051089">
    <property type="entry name" value="prtT"/>
</dbReference>
<feature type="region of interest" description="Disordered" evidence="6">
    <location>
        <begin position="137"/>
        <end position="162"/>
    </location>
</feature>
<dbReference type="SMART" id="SM00066">
    <property type="entry name" value="GAL4"/>
    <property type="match status" value="1"/>
</dbReference>
<dbReference type="PANTHER" id="PTHR31845:SF33">
    <property type="entry name" value="ZN(II)2CYS6 TRANSCRIPTION FACTOR (EUROFUNG)"/>
    <property type="match status" value="1"/>
</dbReference>
<comment type="subcellular location">
    <subcellularLocation>
        <location evidence="1">Nucleus</location>
    </subcellularLocation>
</comment>
<dbReference type="InterPro" id="IPR036864">
    <property type="entry name" value="Zn2-C6_fun-type_DNA-bd_sf"/>
</dbReference>
<keyword evidence="5" id="KW-0539">Nucleus</keyword>
<dbReference type="GO" id="GO:0008270">
    <property type="term" value="F:zinc ion binding"/>
    <property type="evidence" value="ECO:0007669"/>
    <property type="project" value="InterPro"/>
</dbReference>
<dbReference type="Proteomes" id="UP000054383">
    <property type="component" value="Unassembled WGS sequence"/>
</dbReference>
<dbReference type="InterPro" id="IPR001138">
    <property type="entry name" value="Zn2Cys6_DnaBD"/>
</dbReference>
<dbReference type="PROSITE" id="PS00463">
    <property type="entry name" value="ZN2_CY6_FUNGAL_1"/>
    <property type="match status" value="1"/>
</dbReference>
<organism evidence="8 9">
    <name type="scientific">Talaromyces islandicus</name>
    <name type="common">Penicillium islandicum</name>
    <dbReference type="NCBI Taxonomy" id="28573"/>
    <lineage>
        <taxon>Eukaryota</taxon>
        <taxon>Fungi</taxon>
        <taxon>Dikarya</taxon>
        <taxon>Ascomycota</taxon>
        <taxon>Pezizomycotina</taxon>
        <taxon>Eurotiomycetes</taxon>
        <taxon>Eurotiomycetidae</taxon>
        <taxon>Eurotiales</taxon>
        <taxon>Trichocomaceae</taxon>
        <taxon>Talaromyces</taxon>
        <taxon>Talaromyces sect. Islandici</taxon>
    </lineage>
</organism>
<dbReference type="CDD" id="cd00067">
    <property type="entry name" value="GAL4"/>
    <property type="match status" value="1"/>
</dbReference>
<dbReference type="AlphaFoldDB" id="A0A0U1M7J1"/>
<evidence type="ECO:0000256" key="6">
    <source>
        <dbReference type="SAM" id="MobiDB-lite"/>
    </source>
</evidence>
<evidence type="ECO:0000313" key="8">
    <source>
        <dbReference type="EMBL" id="CRG91031.1"/>
    </source>
</evidence>
<evidence type="ECO:0000256" key="2">
    <source>
        <dbReference type="ARBA" id="ARBA00023015"/>
    </source>
</evidence>